<evidence type="ECO:0000256" key="4">
    <source>
        <dbReference type="ARBA" id="ARBA00022490"/>
    </source>
</evidence>
<dbReference type="InterPro" id="IPR036871">
    <property type="entry name" value="PX_dom_sf"/>
</dbReference>
<dbReference type="GO" id="GO:0010008">
    <property type="term" value="C:endosome membrane"/>
    <property type="evidence" value="ECO:0007669"/>
    <property type="project" value="UniProtKB-SubCell"/>
</dbReference>
<evidence type="ECO:0000313" key="14">
    <source>
        <dbReference type="Proteomes" id="UP001374535"/>
    </source>
</evidence>
<accession>A0AAQ3NX82</accession>
<feature type="region of interest" description="Disordered" evidence="11">
    <location>
        <begin position="396"/>
        <end position="431"/>
    </location>
</feature>
<evidence type="ECO:0000313" key="13">
    <source>
        <dbReference type="EMBL" id="WVZ18161.1"/>
    </source>
</evidence>
<evidence type="ECO:0000256" key="11">
    <source>
        <dbReference type="SAM" id="MobiDB-lite"/>
    </source>
</evidence>
<dbReference type="EMBL" id="CP144699">
    <property type="protein sequence ID" value="WVZ18161.1"/>
    <property type="molecule type" value="Genomic_DNA"/>
</dbReference>
<keyword evidence="4" id="KW-0963">Cytoplasm</keyword>
<reference evidence="13 14" key="1">
    <citation type="journal article" date="2023" name="Life. Sci Alliance">
        <title>Evolutionary insights into 3D genome organization and epigenetic landscape of Vigna mungo.</title>
        <authorList>
            <person name="Junaid A."/>
            <person name="Singh B."/>
            <person name="Bhatia S."/>
        </authorList>
    </citation>
    <scope>NUCLEOTIDE SEQUENCE [LARGE SCALE GENOMIC DNA]</scope>
    <source>
        <strain evidence="13">Urdbean</strain>
    </source>
</reference>
<protein>
    <recommendedName>
        <fullName evidence="12">PX domain-containing protein</fullName>
    </recommendedName>
</protein>
<dbReference type="SUPFAM" id="SSF64268">
    <property type="entry name" value="PX domain"/>
    <property type="match status" value="1"/>
</dbReference>
<evidence type="ECO:0000256" key="7">
    <source>
        <dbReference type="ARBA" id="ARBA00023054"/>
    </source>
</evidence>
<evidence type="ECO:0000256" key="2">
    <source>
        <dbReference type="ARBA" id="ARBA00004514"/>
    </source>
</evidence>
<gene>
    <name evidence="13" type="ORF">V8G54_005483</name>
</gene>
<dbReference type="InterPro" id="IPR001683">
    <property type="entry name" value="PX_dom"/>
</dbReference>
<feature type="region of interest" description="Disordered" evidence="11">
    <location>
        <begin position="275"/>
        <end position="306"/>
    </location>
</feature>
<feature type="coiled-coil region" evidence="10">
    <location>
        <begin position="559"/>
        <end position="653"/>
    </location>
</feature>
<dbReference type="PANTHER" id="PTHR46856:SF1">
    <property type="entry name" value="PX DOMAIN-CONTAINING PROTEIN EREL1-RELATED"/>
    <property type="match status" value="1"/>
</dbReference>
<feature type="region of interest" description="Disordered" evidence="11">
    <location>
        <begin position="1"/>
        <end position="20"/>
    </location>
</feature>
<evidence type="ECO:0000256" key="9">
    <source>
        <dbReference type="ARBA" id="ARBA00055681"/>
    </source>
</evidence>
<keyword evidence="14" id="KW-1185">Reference proteome</keyword>
<evidence type="ECO:0000259" key="12">
    <source>
        <dbReference type="PROSITE" id="PS50195"/>
    </source>
</evidence>
<comment type="subcellular location">
    <subcellularLocation>
        <location evidence="2">Cytoplasm</location>
        <location evidence="2">Cytosol</location>
    </subcellularLocation>
    <subcellularLocation>
        <location evidence="1">Endosome membrane</location>
        <topology evidence="1">Peripheral membrane protein</topology>
    </subcellularLocation>
</comment>
<proteinExistence type="predicted"/>
<feature type="domain" description="PX" evidence="12">
    <location>
        <begin position="112"/>
        <end position="229"/>
    </location>
</feature>
<keyword evidence="5" id="KW-0967">Endosome</keyword>
<organism evidence="13 14">
    <name type="scientific">Vigna mungo</name>
    <name type="common">Black gram</name>
    <name type="synonym">Phaseolus mungo</name>
    <dbReference type="NCBI Taxonomy" id="3915"/>
    <lineage>
        <taxon>Eukaryota</taxon>
        <taxon>Viridiplantae</taxon>
        <taxon>Streptophyta</taxon>
        <taxon>Embryophyta</taxon>
        <taxon>Tracheophyta</taxon>
        <taxon>Spermatophyta</taxon>
        <taxon>Magnoliopsida</taxon>
        <taxon>eudicotyledons</taxon>
        <taxon>Gunneridae</taxon>
        <taxon>Pentapetalae</taxon>
        <taxon>rosids</taxon>
        <taxon>fabids</taxon>
        <taxon>Fabales</taxon>
        <taxon>Fabaceae</taxon>
        <taxon>Papilionoideae</taxon>
        <taxon>50 kb inversion clade</taxon>
        <taxon>NPAAA clade</taxon>
        <taxon>indigoferoid/millettioid clade</taxon>
        <taxon>Phaseoleae</taxon>
        <taxon>Vigna</taxon>
    </lineage>
</organism>
<sequence length="772" mass="87010">MQRRSPPKHRHDGTSPLPLGMDWSPAPRKWVSYKRLGWKENGTELFAVEEAKGRKIEGVCKHFEMHDEELLASIFGEPEICQWNHKSLNPIVQNGQDTVWPHNHRTGWSYCVTIPSWSFVPKSRNSDPVVGQFYRVQVGVQSPEGITRLHGVLRRFNDFLKLFADLKKEFPRKNIPPAPPKGLLRLKSRALLEERRCSLEEWITKLLSDIDVSRCAAVASFLELEAAARFSFQDASQQNSETDPDSNNTVYSVQSPLQSSLSLLAGSSSVASDYGSDTAYEPSDLGTPRVGRDDNSDVGTDDLTLDEDMTNPIEKLVKYGISNIDEGLFMGQTILEQLEGLPRHKANARHVNYVTQKDKNNGNLYDSSLLGNNTMELFSEPGHAKVVGHVRKLSNESFGSEGSSLRGSDISNFGIPNSSGEGSHDLPGSASVSRDTDIMGHTKLKSTGDTQLVFPLDQRNKLNRILSTMQRRLGTAKTDMEDLIVRLNQEITAKDFLATKKNKENLQQAILIERERFTQMQWDMEELRRKSMEMEMNLKSESGGNSYQNSTKESIVLQNDVLLQNLETTKEHLEVLSKQYGELEAKSKADLKVLVKEVKSLRNSQTKLKKELSESIKENSETEKLLLHERERRERAEAARRKLLEKCRFLFNQLQECNVSLPYECEDRTVMNSSSLSDAFNQLTTSDDQMDILLSEVENLDKEYGSAVSSVDKANGTKDGVICDDEVGKIIADLFMDNVRLRKQTNRVARHALKLDMTGTDDTPSMETISSI</sequence>
<name>A0AAQ3NX82_VIGMU</name>
<dbReference type="PANTHER" id="PTHR46856">
    <property type="entry name" value="PX DOMAIN-CONTAINING PROTEIN EREL1-RELATED"/>
    <property type="match status" value="1"/>
</dbReference>
<evidence type="ECO:0000256" key="5">
    <source>
        <dbReference type="ARBA" id="ARBA00022753"/>
    </source>
</evidence>
<dbReference type="PROSITE" id="PS50195">
    <property type="entry name" value="PX"/>
    <property type="match status" value="1"/>
</dbReference>
<dbReference type="GO" id="GO:0015031">
    <property type="term" value="P:protein transport"/>
    <property type="evidence" value="ECO:0007669"/>
    <property type="project" value="UniProtKB-KW"/>
</dbReference>
<dbReference type="FunFam" id="3.30.1520.10:FF:000060">
    <property type="entry name" value="Phox (PX) domain-containing protein"/>
    <property type="match status" value="1"/>
</dbReference>
<evidence type="ECO:0000256" key="3">
    <source>
        <dbReference type="ARBA" id="ARBA00022448"/>
    </source>
</evidence>
<keyword evidence="7 10" id="KW-0175">Coiled coil</keyword>
<keyword evidence="3" id="KW-0813">Transport</keyword>
<dbReference type="GO" id="GO:0005829">
    <property type="term" value="C:cytosol"/>
    <property type="evidence" value="ECO:0007669"/>
    <property type="project" value="UniProtKB-SubCell"/>
</dbReference>
<dbReference type="Proteomes" id="UP001374535">
    <property type="component" value="Chromosome 2"/>
</dbReference>
<dbReference type="SMART" id="SM00312">
    <property type="entry name" value="PX"/>
    <property type="match status" value="1"/>
</dbReference>
<evidence type="ECO:0000256" key="10">
    <source>
        <dbReference type="SAM" id="Coils"/>
    </source>
</evidence>
<evidence type="ECO:0000256" key="8">
    <source>
        <dbReference type="ARBA" id="ARBA00023136"/>
    </source>
</evidence>
<evidence type="ECO:0000256" key="6">
    <source>
        <dbReference type="ARBA" id="ARBA00022927"/>
    </source>
</evidence>
<dbReference type="Pfam" id="PF00787">
    <property type="entry name" value="PX"/>
    <property type="match status" value="1"/>
</dbReference>
<feature type="compositionally biased region" description="Polar residues" evidence="11">
    <location>
        <begin position="396"/>
        <end position="421"/>
    </location>
</feature>
<keyword evidence="6" id="KW-0653">Protein transport</keyword>
<evidence type="ECO:0000256" key="1">
    <source>
        <dbReference type="ARBA" id="ARBA00004481"/>
    </source>
</evidence>
<dbReference type="Gene3D" id="3.30.1520.10">
    <property type="entry name" value="Phox-like domain"/>
    <property type="match status" value="1"/>
</dbReference>
<feature type="compositionally biased region" description="Basic residues" evidence="11">
    <location>
        <begin position="1"/>
        <end position="11"/>
    </location>
</feature>
<comment type="function">
    <text evidence="9">Acts as an effector of RABF2A and RABF2B. Involved in vacuolar transport of storage proteins. Regulates membrane trafficking to protein storage vacuoles (PSVs). Binds specifically to phosphatidylinositol 3-monophosphate (PtdIns3P).</text>
</comment>
<keyword evidence="8" id="KW-0472">Membrane</keyword>
<dbReference type="InterPro" id="IPR044588">
    <property type="entry name" value="EREX-like"/>
</dbReference>
<dbReference type="AlphaFoldDB" id="A0AAQ3NX82"/>
<dbReference type="GO" id="GO:0035091">
    <property type="term" value="F:phosphatidylinositol binding"/>
    <property type="evidence" value="ECO:0007669"/>
    <property type="project" value="InterPro"/>
</dbReference>